<keyword evidence="4" id="KW-1185">Reference proteome</keyword>
<reference evidence="3 4" key="1">
    <citation type="journal article" date="2015" name="Int. J. Syst. Evol. Microbiol.">
        <title>Flavisolibacter ginsenosidimutans sp. nov., with ginsenoside-converting activity isolated from soil used for cultivating ginseng.</title>
        <authorList>
            <person name="Zhao Y."/>
            <person name="Liu Q."/>
            <person name="Kang M.S."/>
            <person name="Jin F."/>
            <person name="Yu H."/>
            <person name="Im W.T."/>
        </authorList>
    </citation>
    <scope>NUCLEOTIDE SEQUENCE [LARGE SCALE GENOMIC DNA]</scope>
    <source>
        <strain evidence="3 4">Gsoil 636</strain>
    </source>
</reference>
<dbReference type="Proteomes" id="UP000321204">
    <property type="component" value="Chromosome"/>
</dbReference>
<sequence>MKKILLSLLFFSALGFAASAQTEVKATGKKVKVENKHHKKKLKRTSTPTQKVHNLVRPKHKKYSGVKVKSETKKG</sequence>
<protein>
    <submittedName>
        <fullName evidence="3">Uncharacterized protein</fullName>
    </submittedName>
</protein>
<gene>
    <name evidence="3" type="ORF">FSB75_12660</name>
</gene>
<feature type="signal peptide" evidence="2">
    <location>
        <begin position="1"/>
        <end position="20"/>
    </location>
</feature>
<evidence type="ECO:0000256" key="1">
    <source>
        <dbReference type="SAM" id="MobiDB-lite"/>
    </source>
</evidence>
<feature type="chain" id="PRO_5022763035" evidence="2">
    <location>
        <begin position="21"/>
        <end position="75"/>
    </location>
</feature>
<name>A0A5B8UJY7_9BACT</name>
<dbReference type="KEGG" id="fgg:FSB75_12660"/>
<evidence type="ECO:0000256" key="2">
    <source>
        <dbReference type="SAM" id="SignalP"/>
    </source>
</evidence>
<keyword evidence="2" id="KW-0732">Signal</keyword>
<organism evidence="3 4">
    <name type="scientific">Flavisolibacter ginsenosidimutans</name>
    <dbReference type="NCBI Taxonomy" id="661481"/>
    <lineage>
        <taxon>Bacteria</taxon>
        <taxon>Pseudomonadati</taxon>
        <taxon>Bacteroidota</taxon>
        <taxon>Chitinophagia</taxon>
        <taxon>Chitinophagales</taxon>
        <taxon>Chitinophagaceae</taxon>
        <taxon>Flavisolibacter</taxon>
    </lineage>
</organism>
<proteinExistence type="predicted"/>
<feature type="region of interest" description="Disordered" evidence="1">
    <location>
        <begin position="29"/>
        <end position="49"/>
    </location>
</feature>
<dbReference type="AlphaFoldDB" id="A0A5B8UJY7"/>
<evidence type="ECO:0000313" key="4">
    <source>
        <dbReference type="Proteomes" id="UP000321204"/>
    </source>
</evidence>
<accession>A0A5B8UJY7</accession>
<dbReference type="EMBL" id="CP042433">
    <property type="protein sequence ID" value="QEC56712.1"/>
    <property type="molecule type" value="Genomic_DNA"/>
</dbReference>
<evidence type="ECO:0000313" key="3">
    <source>
        <dbReference type="EMBL" id="QEC56712.1"/>
    </source>
</evidence>
<feature type="compositionally biased region" description="Basic residues" evidence="1">
    <location>
        <begin position="29"/>
        <end position="44"/>
    </location>
</feature>
<dbReference type="RefSeq" id="WP_146787996.1">
    <property type="nucleotide sequence ID" value="NZ_BAABIO010000003.1"/>
</dbReference>